<keyword evidence="1" id="KW-0677">Repeat</keyword>
<dbReference type="PANTHER" id="PTHR24198">
    <property type="entry name" value="ANKYRIN REPEAT AND PROTEIN KINASE DOMAIN-CONTAINING PROTEIN"/>
    <property type="match status" value="1"/>
</dbReference>
<reference evidence="5" key="1">
    <citation type="submission" date="2015-09" db="EMBL/GenBank/DDBJ databases">
        <authorList>
            <consortium name="Pathogen Informatics"/>
        </authorList>
    </citation>
    <scope>NUCLEOTIDE SEQUENCE [LARGE SCALE GENOMIC DNA]</scope>
    <source>
        <strain evidence="5">Lake Konstanz</strain>
    </source>
</reference>
<dbReference type="OrthoDB" id="341259at2759"/>
<dbReference type="VEuPathDB" id="TriTrypDB:BSAL_02485"/>
<organism evidence="4 5">
    <name type="scientific">Bodo saltans</name>
    <name type="common">Flagellated protozoan</name>
    <dbReference type="NCBI Taxonomy" id="75058"/>
    <lineage>
        <taxon>Eukaryota</taxon>
        <taxon>Discoba</taxon>
        <taxon>Euglenozoa</taxon>
        <taxon>Kinetoplastea</taxon>
        <taxon>Metakinetoplastina</taxon>
        <taxon>Eubodonida</taxon>
        <taxon>Bodonidae</taxon>
        <taxon>Bodo</taxon>
    </lineage>
</organism>
<evidence type="ECO:0000313" key="4">
    <source>
        <dbReference type="EMBL" id="CUG91990.1"/>
    </source>
</evidence>
<dbReference type="SUPFAM" id="SSF48403">
    <property type="entry name" value="Ankyrin repeat"/>
    <property type="match status" value="1"/>
</dbReference>
<dbReference type="AlphaFoldDB" id="A0A0S4JPA5"/>
<dbReference type="PROSITE" id="PS50088">
    <property type="entry name" value="ANK_REPEAT"/>
    <property type="match status" value="2"/>
</dbReference>
<protein>
    <submittedName>
        <fullName evidence="4">Ankyrin repeat protein, putative</fullName>
    </submittedName>
</protein>
<dbReference type="EMBL" id="CYKH01001990">
    <property type="protein sequence ID" value="CUG91990.1"/>
    <property type="molecule type" value="Genomic_DNA"/>
</dbReference>
<dbReference type="PANTHER" id="PTHR24198:SF165">
    <property type="entry name" value="ANKYRIN REPEAT-CONTAINING PROTEIN-RELATED"/>
    <property type="match status" value="1"/>
</dbReference>
<dbReference type="PRINTS" id="PR01415">
    <property type="entry name" value="ANKYRIN"/>
</dbReference>
<keyword evidence="5" id="KW-1185">Reference proteome</keyword>
<feature type="repeat" description="ANK" evidence="3">
    <location>
        <begin position="118"/>
        <end position="144"/>
    </location>
</feature>
<evidence type="ECO:0000313" key="5">
    <source>
        <dbReference type="Proteomes" id="UP000051952"/>
    </source>
</evidence>
<dbReference type="Proteomes" id="UP000051952">
    <property type="component" value="Unassembled WGS sequence"/>
</dbReference>
<dbReference type="PROSITE" id="PS50297">
    <property type="entry name" value="ANK_REP_REGION"/>
    <property type="match status" value="2"/>
</dbReference>
<dbReference type="Gene3D" id="1.25.40.20">
    <property type="entry name" value="Ankyrin repeat-containing domain"/>
    <property type="match status" value="2"/>
</dbReference>
<proteinExistence type="predicted"/>
<dbReference type="InterPro" id="IPR036770">
    <property type="entry name" value="Ankyrin_rpt-contain_sf"/>
</dbReference>
<feature type="repeat" description="ANK" evidence="3">
    <location>
        <begin position="84"/>
        <end position="106"/>
    </location>
</feature>
<evidence type="ECO:0000256" key="1">
    <source>
        <dbReference type="ARBA" id="ARBA00022737"/>
    </source>
</evidence>
<keyword evidence="2 3" id="KW-0040">ANK repeat</keyword>
<dbReference type="InterPro" id="IPR002110">
    <property type="entry name" value="Ankyrin_rpt"/>
</dbReference>
<dbReference type="SMART" id="SM00248">
    <property type="entry name" value="ANK"/>
    <property type="match status" value="3"/>
</dbReference>
<gene>
    <name evidence="4" type="ORF">BSAL_02485</name>
</gene>
<name>A0A0S4JPA5_BODSA</name>
<evidence type="ECO:0000256" key="2">
    <source>
        <dbReference type="ARBA" id="ARBA00023043"/>
    </source>
</evidence>
<evidence type="ECO:0000256" key="3">
    <source>
        <dbReference type="PROSITE-ProRule" id="PRU00023"/>
    </source>
</evidence>
<accession>A0A0S4JPA5</accession>
<sequence>MVKKEKAFQLPARSLFDLVATNDLAQLSISVKGVNPHDTSPGSLVLSSKQRPLTSDGLSTIGTAARGLVGSITASMVAFERDVGGFTALHVAAAHGHLEMVRVLVEEYHSSIAALSDSGKSPLFVAVEQGHEPVVKYLLDQGGDNLQLVTVDEQKTLFTVSLQKQHHTITVLLDAALELTGYDTTTINPIEAALRGDLFYFALEKARLEADIAAKRNGGSDPFSRIVFAVDSSKNSIVAAIAAQQDLTDAQIDVARFLLSNHLAGDVNVGNTVKNAALHNLAISCGEKVLDIDILSRRVRFMRLLLEYGADARRANGSGSAPAQCTENPVLKLFLAAAEKSAIFQESYVRRHNRL</sequence>
<dbReference type="Pfam" id="PF12796">
    <property type="entry name" value="Ank_2"/>
    <property type="match status" value="1"/>
</dbReference>